<sequence>MPYRSMSTNLTGVNLSSSDDQDSLRFQIPILQVYRHHPSMQIKDPVKVIGEALAKALVFYYPFAGRLREGPNRKLLVEHTAEGILFTEADVDVTLEQFGDALIIKFYPPLLREGYYGNGFACGNNYQKNSPRILELVKKATMRMSREYIQSVADLMVIKGRPHFYSEVVYTISDVRHIGFREVDFGWGKAICGGPVKSIPRGVSYYVPFENKGENGIVFPICLPAQATERFAKELRNLLEGS</sequence>
<name>A0A2C9VGS6_MANES</name>
<dbReference type="InterPro" id="IPR050898">
    <property type="entry name" value="Plant_acyltransferase"/>
</dbReference>
<proteinExistence type="inferred from homology"/>
<dbReference type="Pfam" id="PF02458">
    <property type="entry name" value="Transferase"/>
    <property type="match status" value="2"/>
</dbReference>
<comment type="similarity">
    <text evidence="1">Belongs to the plant acyltransferase family.</text>
</comment>
<accession>A0A2C9VGS6</accession>
<evidence type="ECO:0008006" key="4">
    <source>
        <dbReference type="Google" id="ProtNLM"/>
    </source>
</evidence>
<keyword evidence="2" id="KW-0808">Transferase</keyword>
<evidence type="ECO:0000256" key="1">
    <source>
        <dbReference type="ARBA" id="ARBA00009861"/>
    </source>
</evidence>
<evidence type="ECO:0000313" key="3">
    <source>
        <dbReference type="EMBL" id="OAY44537.1"/>
    </source>
</evidence>
<organism evidence="3">
    <name type="scientific">Manihot esculenta</name>
    <name type="common">Cassava</name>
    <name type="synonym">Jatropha manihot</name>
    <dbReference type="NCBI Taxonomy" id="3983"/>
    <lineage>
        <taxon>Eukaryota</taxon>
        <taxon>Viridiplantae</taxon>
        <taxon>Streptophyta</taxon>
        <taxon>Embryophyta</taxon>
        <taxon>Tracheophyta</taxon>
        <taxon>Spermatophyta</taxon>
        <taxon>Magnoliopsida</taxon>
        <taxon>eudicotyledons</taxon>
        <taxon>Gunneridae</taxon>
        <taxon>Pentapetalae</taxon>
        <taxon>rosids</taxon>
        <taxon>fabids</taxon>
        <taxon>Malpighiales</taxon>
        <taxon>Euphorbiaceae</taxon>
        <taxon>Crotonoideae</taxon>
        <taxon>Manihoteae</taxon>
        <taxon>Manihot</taxon>
    </lineage>
</organism>
<evidence type="ECO:0000256" key="2">
    <source>
        <dbReference type="ARBA" id="ARBA00022679"/>
    </source>
</evidence>
<dbReference type="PANTHER" id="PTHR31147:SF66">
    <property type="entry name" value="OS05G0315700 PROTEIN"/>
    <property type="match status" value="1"/>
</dbReference>
<dbReference type="GO" id="GO:0016747">
    <property type="term" value="F:acyltransferase activity, transferring groups other than amino-acyl groups"/>
    <property type="evidence" value="ECO:0000318"/>
    <property type="project" value="GO_Central"/>
</dbReference>
<gene>
    <name evidence="3" type="ORF">MANES_08G158800</name>
</gene>
<dbReference type="AlphaFoldDB" id="A0A2C9VGS6"/>
<protein>
    <recommendedName>
        <fullName evidence="4">Benzyl alcohol O-benzoyltransferase</fullName>
    </recommendedName>
</protein>
<dbReference type="PANTHER" id="PTHR31147">
    <property type="entry name" value="ACYL TRANSFERASE 4"/>
    <property type="match status" value="1"/>
</dbReference>
<dbReference type="EMBL" id="CM004394">
    <property type="protein sequence ID" value="OAY44537.1"/>
    <property type="molecule type" value="Genomic_DNA"/>
</dbReference>
<dbReference type="InterPro" id="IPR023213">
    <property type="entry name" value="CAT-like_dom_sf"/>
</dbReference>
<dbReference type="STRING" id="3983.A0A2C9VGS6"/>
<reference evidence="3" key="1">
    <citation type="submission" date="2016-02" db="EMBL/GenBank/DDBJ databases">
        <title>WGS assembly of Manihot esculenta.</title>
        <authorList>
            <person name="Bredeson J.V."/>
            <person name="Prochnik S.E."/>
            <person name="Lyons J.B."/>
            <person name="Schmutz J."/>
            <person name="Grimwood J."/>
            <person name="Vrebalov J."/>
            <person name="Bart R.S."/>
            <person name="Amuge T."/>
            <person name="Ferguson M.E."/>
            <person name="Green R."/>
            <person name="Putnam N."/>
            <person name="Stites J."/>
            <person name="Rounsley S."/>
            <person name="Rokhsar D.S."/>
        </authorList>
    </citation>
    <scope>NUCLEOTIDE SEQUENCE [LARGE SCALE GENOMIC DNA]</scope>
    <source>
        <tissue evidence="3">Leaf</tissue>
    </source>
</reference>
<dbReference type="Gene3D" id="3.30.559.10">
    <property type="entry name" value="Chloramphenicol acetyltransferase-like domain"/>
    <property type="match status" value="1"/>
</dbReference>